<comment type="cofactor">
    <cofactor evidence="1">
        <name>Mg(2+)</name>
        <dbReference type="ChEBI" id="CHEBI:18420"/>
    </cofactor>
</comment>
<comment type="caution">
    <text evidence="6">The sequence shown here is derived from an EMBL/GenBank/DDBJ whole genome shotgun (WGS) entry which is preliminary data.</text>
</comment>
<evidence type="ECO:0000256" key="2">
    <source>
        <dbReference type="ARBA" id="ARBA00022679"/>
    </source>
</evidence>
<keyword evidence="7" id="KW-1185">Reference proteome</keyword>
<evidence type="ECO:0000313" key="6">
    <source>
        <dbReference type="EMBL" id="NSL55884.1"/>
    </source>
</evidence>
<dbReference type="Pfam" id="PF01467">
    <property type="entry name" value="CTP_transf_like"/>
    <property type="match status" value="1"/>
</dbReference>
<sequence length="339" mass="37674">MSQFDAAVLIGRFQPFHNGHAALLAQALETAPRVIVLLGSAFSARNAKNPFSWEERAAMMGCTLSEAQRARVSFLPMRDYYDDARWASAAAALVEQALGHKARVALIGYLKDASSQYLNRFPDWEFIGMPRQGEIDATALRRIWFEGEDPEVTRALLAPLLPAAALHYMRGWAALPMFAHLRDEHFAVEESRKVWGNGPFITVDAVVKASEQILLVKRGRAPGKGTWALPGGFLDGRERVLQGAIRELREETGFGLLDATLEEALAGTAVFDHPDRSTRARTITHAHFFDLKHTRPPEVEGADDAAEAKWFPIAQLAGMEGEFFEDHFNILNHFLALVN</sequence>
<keyword evidence="4" id="KW-0378">Hydrolase</keyword>
<dbReference type="Gene3D" id="3.90.79.10">
    <property type="entry name" value="Nucleoside Triphosphate Pyrophosphohydrolase"/>
    <property type="match status" value="1"/>
</dbReference>
<accession>A0ABX2IMJ4</accession>
<dbReference type="InterPro" id="IPR015797">
    <property type="entry name" value="NUDIX_hydrolase-like_dom_sf"/>
</dbReference>
<keyword evidence="2" id="KW-0808">Transferase</keyword>
<gene>
    <name evidence="6" type="ORF">HJ583_012665</name>
</gene>
<dbReference type="NCBIfam" id="TIGR00125">
    <property type="entry name" value="cyt_tran_rel"/>
    <property type="match status" value="1"/>
</dbReference>
<dbReference type="SUPFAM" id="SSF55811">
    <property type="entry name" value="Nudix"/>
    <property type="match status" value="1"/>
</dbReference>
<evidence type="ECO:0000259" key="5">
    <source>
        <dbReference type="PROSITE" id="PS51462"/>
    </source>
</evidence>
<evidence type="ECO:0000256" key="4">
    <source>
        <dbReference type="ARBA" id="ARBA00022801"/>
    </source>
</evidence>
<evidence type="ECO:0000256" key="1">
    <source>
        <dbReference type="ARBA" id="ARBA00001946"/>
    </source>
</evidence>
<organism evidence="6 7">
    <name type="scientific">Uliginosibacterium aquaticum</name>
    <dbReference type="NCBI Taxonomy" id="2731212"/>
    <lineage>
        <taxon>Bacteria</taxon>
        <taxon>Pseudomonadati</taxon>
        <taxon>Pseudomonadota</taxon>
        <taxon>Betaproteobacteria</taxon>
        <taxon>Rhodocyclales</taxon>
        <taxon>Zoogloeaceae</taxon>
        <taxon>Uliginosibacterium</taxon>
    </lineage>
</organism>
<dbReference type="CDD" id="cd18873">
    <property type="entry name" value="NUDIX_NadM_like"/>
    <property type="match status" value="1"/>
</dbReference>
<dbReference type="PANTHER" id="PTHR21342">
    <property type="entry name" value="PHOSPHOPANTETHEINE ADENYLYLTRANSFERASE"/>
    <property type="match status" value="1"/>
</dbReference>
<proteinExistence type="predicted"/>
<dbReference type="PROSITE" id="PS00893">
    <property type="entry name" value="NUDIX_BOX"/>
    <property type="match status" value="1"/>
</dbReference>
<dbReference type="InterPro" id="IPR004821">
    <property type="entry name" value="Cyt_trans-like"/>
</dbReference>
<feature type="domain" description="Nudix hydrolase" evidence="5">
    <location>
        <begin position="196"/>
        <end position="334"/>
    </location>
</feature>
<protein>
    <submittedName>
        <fullName evidence="6">NUDIX domain-containing protein</fullName>
    </submittedName>
</protein>
<keyword evidence="3" id="KW-0548">Nucleotidyltransferase</keyword>
<dbReference type="PANTHER" id="PTHR21342:SF0">
    <property type="entry name" value="BIFUNCTIONAL NMN ADENYLYLTRANSFERASE_NUDIX HYDROLASE"/>
    <property type="match status" value="1"/>
</dbReference>
<dbReference type="Proteomes" id="UP000778523">
    <property type="component" value="Unassembled WGS sequence"/>
</dbReference>
<evidence type="ECO:0000256" key="3">
    <source>
        <dbReference type="ARBA" id="ARBA00022695"/>
    </source>
</evidence>
<dbReference type="InterPro" id="IPR000086">
    <property type="entry name" value="NUDIX_hydrolase_dom"/>
</dbReference>
<dbReference type="Pfam" id="PF00293">
    <property type="entry name" value="NUDIX"/>
    <property type="match status" value="1"/>
</dbReference>
<dbReference type="RefSeq" id="WP_170022262.1">
    <property type="nucleotide sequence ID" value="NZ_JABCSC020000003.1"/>
</dbReference>
<dbReference type="InterPro" id="IPR020084">
    <property type="entry name" value="NUDIX_hydrolase_CS"/>
</dbReference>
<dbReference type="SUPFAM" id="SSF52374">
    <property type="entry name" value="Nucleotidylyl transferase"/>
    <property type="match status" value="1"/>
</dbReference>
<dbReference type="InterPro" id="IPR014729">
    <property type="entry name" value="Rossmann-like_a/b/a_fold"/>
</dbReference>
<dbReference type="PROSITE" id="PS51462">
    <property type="entry name" value="NUDIX"/>
    <property type="match status" value="1"/>
</dbReference>
<reference evidence="6 7" key="1">
    <citation type="submission" date="2020-06" db="EMBL/GenBank/DDBJ databases">
        <title>Draft genome of Uliginosibacterium sp. IMCC34675.</title>
        <authorList>
            <person name="Song J."/>
        </authorList>
    </citation>
    <scope>NUCLEOTIDE SEQUENCE [LARGE SCALE GENOMIC DNA]</scope>
    <source>
        <strain evidence="6 7">IMCC34675</strain>
    </source>
</reference>
<dbReference type="Gene3D" id="3.40.50.620">
    <property type="entry name" value="HUPs"/>
    <property type="match status" value="1"/>
</dbReference>
<evidence type="ECO:0000313" key="7">
    <source>
        <dbReference type="Proteomes" id="UP000778523"/>
    </source>
</evidence>
<dbReference type="EMBL" id="JABCSC020000003">
    <property type="protein sequence ID" value="NSL55884.1"/>
    <property type="molecule type" value="Genomic_DNA"/>
</dbReference>
<name>A0ABX2IMJ4_9RHOO</name>